<evidence type="ECO:0000313" key="8">
    <source>
        <dbReference type="EMBL" id="CAH0385269.1"/>
    </source>
</evidence>
<dbReference type="PANTHER" id="PTHR43811">
    <property type="entry name" value="FKBP-TYPE PEPTIDYL-PROLYL CIS-TRANS ISOMERASE FKPA"/>
    <property type="match status" value="1"/>
</dbReference>
<comment type="catalytic activity">
    <reaction evidence="1 4 5">
        <text>[protein]-peptidylproline (omega=180) = [protein]-peptidylproline (omega=0)</text>
        <dbReference type="Rhea" id="RHEA:16237"/>
        <dbReference type="Rhea" id="RHEA-COMP:10747"/>
        <dbReference type="Rhea" id="RHEA-COMP:10748"/>
        <dbReference type="ChEBI" id="CHEBI:83833"/>
        <dbReference type="ChEBI" id="CHEBI:83834"/>
        <dbReference type="EC" id="5.2.1.8"/>
    </reaction>
</comment>
<dbReference type="FunFam" id="3.10.50.40:FF:000006">
    <property type="entry name" value="Peptidyl-prolyl cis-trans isomerase"/>
    <property type="match status" value="1"/>
</dbReference>
<organism evidence="8 9">
    <name type="scientific">Bemisia tabaci</name>
    <name type="common">Sweetpotato whitefly</name>
    <name type="synonym">Aleurodes tabaci</name>
    <dbReference type="NCBI Taxonomy" id="7038"/>
    <lineage>
        <taxon>Eukaryota</taxon>
        <taxon>Metazoa</taxon>
        <taxon>Ecdysozoa</taxon>
        <taxon>Arthropoda</taxon>
        <taxon>Hexapoda</taxon>
        <taxon>Insecta</taxon>
        <taxon>Pterygota</taxon>
        <taxon>Neoptera</taxon>
        <taxon>Paraneoptera</taxon>
        <taxon>Hemiptera</taxon>
        <taxon>Sternorrhyncha</taxon>
        <taxon>Aleyrodoidea</taxon>
        <taxon>Aleyrodidae</taxon>
        <taxon>Aleyrodinae</taxon>
        <taxon>Bemisia</taxon>
    </lineage>
</organism>
<feature type="compositionally biased region" description="Low complexity" evidence="6">
    <location>
        <begin position="363"/>
        <end position="376"/>
    </location>
</feature>
<dbReference type="GO" id="GO:0003755">
    <property type="term" value="F:peptidyl-prolyl cis-trans isomerase activity"/>
    <property type="evidence" value="ECO:0007669"/>
    <property type="project" value="UniProtKB-KW"/>
</dbReference>
<evidence type="ECO:0000259" key="7">
    <source>
        <dbReference type="PROSITE" id="PS50059"/>
    </source>
</evidence>
<evidence type="ECO:0000256" key="6">
    <source>
        <dbReference type="SAM" id="MobiDB-lite"/>
    </source>
</evidence>
<dbReference type="InterPro" id="IPR001179">
    <property type="entry name" value="PPIase_FKBP_dom"/>
</dbReference>
<gene>
    <name evidence="8" type="ORF">BEMITA_LOCUS4511</name>
</gene>
<dbReference type="Pfam" id="PF00254">
    <property type="entry name" value="FKBP_C"/>
    <property type="match status" value="1"/>
</dbReference>
<evidence type="ECO:0000256" key="5">
    <source>
        <dbReference type="PROSITE-ProRule" id="PRU00277"/>
    </source>
</evidence>
<dbReference type="PROSITE" id="PS50059">
    <property type="entry name" value="FKBP_PPIASE"/>
    <property type="match status" value="1"/>
</dbReference>
<accession>A0A9P0EZ89</accession>
<feature type="region of interest" description="Disordered" evidence="6">
    <location>
        <begin position="274"/>
        <end position="378"/>
    </location>
</feature>
<feature type="compositionally biased region" description="Polar residues" evidence="6">
    <location>
        <begin position="246"/>
        <end position="256"/>
    </location>
</feature>
<proteinExistence type="inferred from homology"/>
<dbReference type="Pfam" id="PF17800">
    <property type="entry name" value="NPL"/>
    <property type="match status" value="1"/>
</dbReference>
<evidence type="ECO:0000256" key="3">
    <source>
        <dbReference type="ARBA" id="ARBA00023235"/>
    </source>
</evidence>
<keyword evidence="2 4" id="KW-0697">Rotamase</keyword>
<feature type="compositionally biased region" description="Acidic residues" evidence="6">
    <location>
        <begin position="192"/>
        <end position="244"/>
    </location>
</feature>
<feature type="compositionally biased region" description="Polar residues" evidence="6">
    <location>
        <begin position="298"/>
        <end position="310"/>
    </location>
</feature>
<feature type="domain" description="PPIase FKBP-type" evidence="7">
    <location>
        <begin position="397"/>
        <end position="485"/>
    </location>
</feature>
<dbReference type="PIRSF" id="PIRSF001473">
    <property type="entry name" value="FK506-bp_FPR3"/>
    <property type="match status" value="1"/>
</dbReference>
<keyword evidence="3 4" id="KW-0413">Isomerase</keyword>
<dbReference type="InterPro" id="IPR023566">
    <property type="entry name" value="PPIase_Fpr3/Fpr4-like"/>
</dbReference>
<dbReference type="InterPro" id="IPR046357">
    <property type="entry name" value="PPIase_dom_sf"/>
</dbReference>
<dbReference type="EC" id="5.2.1.8" evidence="4"/>
<name>A0A9P0EZ89_BEMTA</name>
<dbReference type="AlphaFoldDB" id="A0A9P0EZ89"/>
<evidence type="ECO:0000313" key="9">
    <source>
        <dbReference type="Proteomes" id="UP001152759"/>
    </source>
</evidence>
<comment type="similarity">
    <text evidence="4">Belongs to the FKBP-type PPIase family.</text>
</comment>
<dbReference type="Gene3D" id="3.10.50.40">
    <property type="match status" value="1"/>
</dbReference>
<dbReference type="EMBL" id="OU963863">
    <property type="protein sequence ID" value="CAH0385269.1"/>
    <property type="molecule type" value="Genomic_DNA"/>
</dbReference>
<dbReference type="Gene3D" id="2.60.120.340">
    <property type="entry name" value="Nucleoplasmin core domain"/>
    <property type="match status" value="1"/>
</dbReference>
<evidence type="ECO:0000256" key="4">
    <source>
        <dbReference type="PIRNR" id="PIRNR001473"/>
    </source>
</evidence>
<dbReference type="GO" id="GO:0000785">
    <property type="term" value="C:chromatin"/>
    <property type="evidence" value="ECO:0007669"/>
    <property type="project" value="TreeGrafter"/>
</dbReference>
<evidence type="ECO:0000256" key="1">
    <source>
        <dbReference type="ARBA" id="ARBA00000971"/>
    </source>
</evidence>
<sequence length="485" mass="53370">MFWALVLESGKQYSTTVEKSFHLSKAALDVTSVRSDNDILTVVFHSDGNEHILCNLSKAHALQETLDLNFMAGSKVVFECKGKGVVHLTGYIVPEDEFSGMLGEDEEDLEDESESETEVKPVEDVSKKSLKKPQQAVVSPVKRKQEKQLAPDAKKLKQDSDSDSDDDDDDDDDDDEDDDDDSIPNGLMQGSDDSDDSEEDEDGDDLDEEDDDEEDDDDSDADMLDLEAEEVEDEEDSDDSDEDSSIITTFSMNASDKYQTYLFITLLSEVVSCPTPAKNKKGQNQKTPIKTPQKDSGQKQAKTPQTQGKGSKQENKTPKQDNKTPKQDNKTPKQENKTPNAKSDKKQPKTPLLNGSSVKPNEKNTPAKTPKTPAKTLEGGVSVEDIKVGDGPVAKPGKFINVYYTGRFKNNNKQFDASTQGPGFKFRLGRNEVIKGWDVGLNGMKVGGKRRIVCPPEMAYGKKGSPPVIPSNAALVFDVELRSVN</sequence>
<dbReference type="SUPFAM" id="SSF54534">
    <property type="entry name" value="FKBP-like"/>
    <property type="match status" value="1"/>
</dbReference>
<feature type="compositionally biased region" description="Basic and acidic residues" evidence="6">
    <location>
        <begin position="146"/>
        <end position="160"/>
    </location>
</feature>
<feature type="compositionally biased region" description="Basic and acidic residues" evidence="6">
    <location>
        <begin position="117"/>
        <end position="127"/>
    </location>
</feature>
<feature type="region of interest" description="Disordered" evidence="6">
    <location>
        <begin position="99"/>
        <end position="256"/>
    </location>
</feature>
<dbReference type="Proteomes" id="UP001152759">
    <property type="component" value="Chromosome 2"/>
</dbReference>
<evidence type="ECO:0000256" key="2">
    <source>
        <dbReference type="ARBA" id="ARBA00023110"/>
    </source>
</evidence>
<reference evidence="8" key="1">
    <citation type="submission" date="2021-12" db="EMBL/GenBank/DDBJ databases">
        <authorList>
            <person name="King R."/>
        </authorList>
    </citation>
    <scope>NUCLEOTIDE SEQUENCE</scope>
</reference>
<feature type="compositionally biased region" description="Acidic residues" evidence="6">
    <location>
        <begin position="161"/>
        <end position="182"/>
    </location>
</feature>
<dbReference type="InterPro" id="IPR041232">
    <property type="entry name" value="NPL"/>
</dbReference>
<dbReference type="GO" id="GO:0005730">
    <property type="term" value="C:nucleolus"/>
    <property type="evidence" value="ECO:0007669"/>
    <property type="project" value="TreeGrafter"/>
</dbReference>
<feature type="compositionally biased region" description="Basic and acidic residues" evidence="6">
    <location>
        <begin position="311"/>
        <end position="347"/>
    </location>
</feature>
<protein>
    <recommendedName>
        <fullName evidence="4">FK506-binding protein</fullName>
        <ecNumber evidence="4">5.2.1.8</ecNumber>
    </recommendedName>
</protein>
<feature type="compositionally biased region" description="Acidic residues" evidence="6">
    <location>
        <begin position="99"/>
        <end position="116"/>
    </location>
</feature>
<keyword evidence="9" id="KW-1185">Reference proteome</keyword>
<dbReference type="PANTHER" id="PTHR43811:SF19">
    <property type="entry name" value="39 KDA FK506-BINDING NUCLEAR PROTEIN"/>
    <property type="match status" value="1"/>
</dbReference>